<gene>
    <name evidence="8" type="ORF">BVRB_023620</name>
</gene>
<keyword evidence="2" id="KW-0507">mRNA processing</keyword>
<accession>A0A0J8B2Y3</accession>
<keyword evidence="5" id="KW-0539">Nucleus</keyword>
<dbReference type="PANTHER" id="PTHR17204:SF25">
    <property type="entry name" value="RRM DOMAIN-CONTAINING PROTEIN"/>
    <property type="match status" value="1"/>
</dbReference>
<sequence length="237" mass="27707">MNQSFPTSDDYIRIVLEMCYSRARLVDLESDPETIRMLFRRAVEFDQYSQEASPFTDTVFTLYRYWAEVELHLLNNVESARECWSTILKKAGKQPQFWLQYFRFEQEIGDIDKCRSAFRRGIHIFQHDENLETISSAWIRFETEHGSLETRDEASFKASLLLDNQYLKRSEKGERASIPTKRKLESSNHSDNITKKSKHKAAVETAKNPKLSVVKPDAIFTAFVLNVDHKVSEKVLE</sequence>
<dbReference type="Gene3D" id="1.25.40.10">
    <property type="entry name" value="Tetratricopeptide repeat domain"/>
    <property type="match status" value="1"/>
</dbReference>
<feature type="domain" description="Suppressor of forked" evidence="7">
    <location>
        <begin position="56"/>
        <end position="150"/>
    </location>
</feature>
<comment type="subcellular location">
    <subcellularLocation>
        <location evidence="1">Nucleus</location>
    </subcellularLocation>
</comment>
<dbReference type="GO" id="GO:0006397">
    <property type="term" value="P:mRNA processing"/>
    <property type="evidence" value="ECO:0007669"/>
    <property type="project" value="UniProtKB-KW"/>
</dbReference>
<evidence type="ECO:0000313" key="8">
    <source>
        <dbReference type="EMBL" id="KMS94218.1"/>
    </source>
</evidence>
<dbReference type="Proteomes" id="UP000035740">
    <property type="component" value="Unassembled WGS sequence"/>
</dbReference>
<evidence type="ECO:0000256" key="3">
    <source>
        <dbReference type="ARBA" id="ARBA00022737"/>
    </source>
</evidence>
<evidence type="ECO:0000256" key="4">
    <source>
        <dbReference type="ARBA" id="ARBA00023187"/>
    </source>
</evidence>
<dbReference type="EMBL" id="KQ095217">
    <property type="protein sequence ID" value="KMS94218.1"/>
    <property type="molecule type" value="Genomic_DNA"/>
</dbReference>
<feature type="compositionally biased region" description="Basic and acidic residues" evidence="6">
    <location>
        <begin position="182"/>
        <end position="194"/>
    </location>
</feature>
<dbReference type="PANTHER" id="PTHR17204">
    <property type="entry name" value="PRE-MRNA PROCESSING PROTEIN PRP39-RELATED"/>
    <property type="match status" value="1"/>
</dbReference>
<dbReference type="AlphaFoldDB" id="A0A0J8B2Y3"/>
<evidence type="ECO:0000256" key="6">
    <source>
        <dbReference type="SAM" id="MobiDB-lite"/>
    </source>
</evidence>
<dbReference type="SUPFAM" id="SSF48452">
    <property type="entry name" value="TPR-like"/>
    <property type="match status" value="1"/>
</dbReference>
<dbReference type="OrthoDB" id="360390at2759"/>
<keyword evidence="9" id="KW-1185">Reference proteome</keyword>
<dbReference type="InterPro" id="IPR008847">
    <property type="entry name" value="Suf"/>
</dbReference>
<dbReference type="InterPro" id="IPR003107">
    <property type="entry name" value="HAT"/>
</dbReference>
<dbReference type="InterPro" id="IPR011990">
    <property type="entry name" value="TPR-like_helical_dom_sf"/>
</dbReference>
<feature type="region of interest" description="Disordered" evidence="6">
    <location>
        <begin position="172"/>
        <end position="204"/>
    </location>
</feature>
<dbReference type="GO" id="GO:0008380">
    <property type="term" value="P:RNA splicing"/>
    <property type="evidence" value="ECO:0007669"/>
    <property type="project" value="UniProtKB-KW"/>
</dbReference>
<name>A0A0J8B2Y3_BETVV</name>
<dbReference type="SMART" id="SM00386">
    <property type="entry name" value="HAT"/>
    <property type="match status" value="2"/>
</dbReference>
<organism evidence="8 9">
    <name type="scientific">Beta vulgaris subsp. vulgaris</name>
    <name type="common">Beet</name>
    <dbReference type="NCBI Taxonomy" id="3555"/>
    <lineage>
        <taxon>Eukaryota</taxon>
        <taxon>Viridiplantae</taxon>
        <taxon>Streptophyta</taxon>
        <taxon>Embryophyta</taxon>
        <taxon>Tracheophyta</taxon>
        <taxon>Spermatophyta</taxon>
        <taxon>Magnoliopsida</taxon>
        <taxon>eudicotyledons</taxon>
        <taxon>Gunneridae</taxon>
        <taxon>Pentapetalae</taxon>
        <taxon>Caryophyllales</taxon>
        <taxon>Chenopodiaceae</taxon>
        <taxon>Betoideae</taxon>
        <taxon>Beta</taxon>
    </lineage>
</organism>
<dbReference type="GO" id="GO:0005634">
    <property type="term" value="C:nucleus"/>
    <property type="evidence" value="ECO:0007669"/>
    <property type="project" value="UniProtKB-SubCell"/>
</dbReference>
<feature type="non-terminal residue" evidence="8">
    <location>
        <position position="237"/>
    </location>
</feature>
<dbReference type="Pfam" id="PF05843">
    <property type="entry name" value="Suf"/>
    <property type="match status" value="1"/>
</dbReference>
<protein>
    <recommendedName>
        <fullName evidence="7">Suppressor of forked domain-containing protein</fullName>
    </recommendedName>
</protein>
<dbReference type="Gramene" id="KMS94218">
    <property type="protein sequence ID" value="KMS94218"/>
    <property type="gene ID" value="BVRB_023620"/>
</dbReference>
<keyword evidence="3" id="KW-0677">Repeat</keyword>
<keyword evidence="4" id="KW-0508">mRNA splicing</keyword>
<proteinExistence type="predicted"/>
<evidence type="ECO:0000259" key="7">
    <source>
        <dbReference type="Pfam" id="PF05843"/>
    </source>
</evidence>
<evidence type="ECO:0000256" key="1">
    <source>
        <dbReference type="ARBA" id="ARBA00004123"/>
    </source>
</evidence>
<reference evidence="8 9" key="1">
    <citation type="journal article" date="2014" name="Nature">
        <title>The genome of the recently domesticated crop plant sugar beet (Beta vulgaris).</title>
        <authorList>
            <person name="Dohm J.C."/>
            <person name="Minoche A.E."/>
            <person name="Holtgrawe D."/>
            <person name="Capella-Gutierrez S."/>
            <person name="Zakrzewski F."/>
            <person name="Tafer H."/>
            <person name="Rupp O."/>
            <person name="Sorensen T.R."/>
            <person name="Stracke R."/>
            <person name="Reinhardt R."/>
            <person name="Goesmann A."/>
            <person name="Kraft T."/>
            <person name="Schulz B."/>
            <person name="Stadler P.F."/>
            <person name="Schmidt T."/>
            <person name="Gabaldon T."/>
            <person name="Lehrach H."/>
            <person name="Weisshaar B."/>
            <person name="Himmelbauer H."/>
        </authorList>
    </citation>
    <scope>NUCLEOTIDE SEQUENCE [LARGE SCALE GENOMIC DNA]</scope>
    <source>
        <tissue evidence="8">Taproot</tissue>
    </source>
</reference>
<evidence type="ECO:0000256" key="2">
    <source>
        <dbReference type="ARBA" id="ARBA00022664"/>
    </source>
</evidence>
<evidence type="ECO:0000313" key="9">
    <source>
        <dbReference type="Proteomes" id="UP000035740"/>
    </source>
</evidence>
<evidence type="ECO:0000256" key="5">
    <source>
        <dbReference type="ARBA" id="ARBA00023242"/>
    </source>
</evidence>